<reference evidence="10 11" key="1">
    <citation type="submission" date="2019-06" db="EMBL/GenBank/DDBJ databases">
        <title>Discovery of a novel chromosome fission-fusion reversal in muntjac.</title>
        <authorList>
            <person name="Mudd A.B."/>
            <person name="Bredeson J.V."/>
            <person name="Baum R."/>
            <person name="Hockemeyer D."/>
            <person name="Rokhsar D.S."/>
        </authorList>
    </citation>
    <scope>NUCLEOTIDE SEQUENCE [LARGE SCALE GENOMIC DNA]</scope>
    <source>
        <strain evidence="10">UCam_UCB_Mr</strain>
        <tissue evidence="10">Fibroblast cell line</tissue>
    </source>
</reference>
<dbReference type="Pfam" id="PF00067">
    <property type="entry name" value="p450"/>
    <property type="match status" value="1"/>
</dbReference>
<dbReference type="GO" id="GO:0006805">
    <property type="term" value="P:xenobiotic metabolic process"/>
    <property type="evidence" value="ECO:0007669"/>
    <property type="project" value="TreeGrafter"/>
</dbReference>
<dbReference type="PANTHER" id="PTHR24300:SF406">
    <property type="entry name" value="CYTOCHROME P450 2B6"/>
    <property type="match status" value="1"/>
</dbReference>
<dbReference type="Gene3D" id="1.10.630.10">
    <property type="entry name" value="Cytochrome P450"/>
    <property type="match status" value="1"/>
</dbReference>
<evidence type="ECO:0000256" key="4">
    <source>
        <dbReference type="ARBA" id="ARBA00022617"/>
    </source>
</evidence>
<comment type="subcellular location">
    <subcellularLocation>
        <location evidence="2">Membrane</location>
    </subcellularLocation>
</comment>
<gene>
    <name evidence="10" type="ORF">FD755_024770</name>
</gene>
<keyword evidence="6 8" id="KW-0408">Iron</keyword>
<protein>
    <submittedName>
        <fullName evidence="10">Uncharacterized protein</fullName>
    </submittedName>
</protein>
<evidence type="ECO:0000256" key="7">
    <source>
        <dbReference type="ARBA" id="ARBA00023136"/>
    </source>
</evidence>
<evidence type="ECO:0000256" key="1">
    <source>
        <dbReference type="ARBA" id="ARBA00001971"/>
    </source>
</evidence>
<dbReference type="EMBL" id="VCEB01004764">
    <property type="protein sequence ID" value="KAB0340253.1"/>
    <property type="molecule type" value="Genomic_DNA"/>
</dbReference>
<keyword evidence="7" id="KW-0472">Membrane</keyword>
<name>A0A5N3UU07_MUNRE</name>
<dbReference type="InterPro" id="IPR002401">
    <property type="entry name" value="Cyt_P450_E_grp-I"/>
</dbReference>
<evidence type="ECO:0000256" key="6">
    <source>
        <dbReference type="ARBA" id="ARBA00023004"/>
    </source>
</evidence>
<dbReference type="InterPro" id="IPR050182">
    <property type="entry name" value="Cytochrome_P450_fam2"/>
</dbReference>
<organism evidence="10 11">
    <name type="scientific">Muntiacus reevesi</name>
    <name type="common">Reeves' muntjac</name>
    <name type="synonym">Cervus reevesi</name>
    <dbReference type="NCBI Taxonomy" id="9886"/>
    <lineage>
        <taxon>Eukaryota</taxon>
        <taxon>Metazoa</taxon>
        <taxon>Chordata</taxon>
        <taxon>Craniata</taxon>
        <taxon>Vertebrata</taxon>
        <taxon>Euteleostomi</taxon>
        <taxon>Mammalia</taxon>
        <taxon>Eutheria</taxon>
        <taxon>Laurasiatheria</taxon>
        <taxon>Artiodactyla</taxon>
        <taxon>Ruminantia</taxon>
        <taxon>Pecora</taxon>
        <taxon>Cervidae</taxon>
        <taxon>Muntiacinae</taxon>
        <taxon>Muntiacus</taxon>
    </lineage>
</organism>
<keyword evidence="5 8" id="KW-0479">Metal-binding</keyword>
<feature type="binding site" description="axial binding residue" evidence="8">
    <location>
        <position position="55"/>
    </location>
    <ligand>
        <name>heme</name>
        <dbReference type="ChEBI" id="CHEBI:30413"/>
    </ligand>
    <ligandPart>
        <name>Fe</name>
        <dbReference type="ChEBI" id="CHEBI:18248"/>
    </ligandPart>
</feature>
<dbReference type="GO" id="GO:0005506">
    <property type="term" value="F:iron ion binding"/>
    <property type="evidence" value="ECO:0007669"/>
    <property type="project" value="InterPro"/>
</dbReference>
<dbReference type="GO" id="GO:0016712">
    <property type="term" value="F:oxidoreductase activity, acting on paired donors, with incorporation or reduction of molecular oxygen, reduced flavin or flavoprotein as one donor, and incorporation of one atom of oxygen"/>
    <property type="evidence" value="ECO:0007669"/>
    <property type="project" value="TreeGrafter"/>
</dbReference>
<evidence type="ECO:0000256" key="2">
    <source>
        <dbReference type="ARBA" id="ARBA00004370"/>
    </source>
</evidence>
<dbReference type="InterPro" id="IPR036396">
    <property type="entry name" value="Cyt_P450_sf"/>
</dbReference>
<proteinExistence type="inferred from homology"/>
<dbReference type="AlphaFoldDB" id="A0A5N3UU07"/>
<dbReference type="SUPFAM" id="SSF48264">
    <property type="entry name" value="Cytochrome P450"/>
    <property type="match status" value="1"/>
</dbReference>
<feature type="non-terminal residue" evidence="10">
    <location>
        <position position="1"/>
    </location>
</feature>
<keyword evidence="11" id="KW-1185">Reference proteome</keyword>
<dbReference type="InterPro" id="IPR001128">
    <property type="entry name" value="Cyt_P450"/>
</dbReference>
<accession>A0A5N3UU07</accession>
<dbReference type="GO" id="GO:0019373">
    <property type="term" value="P:epoxygenase P450 pathway"/>
    <property type="evidence" value="ECO:0007669"/>
    <property type="project" value="TreeGrafter"/>
</dbReference>
<dbReference type="GO" id="GO:0005737">
    <property type="term" value="C:cytoplasm"/>
    <property type="evidence" value="ECO:0007669"/>
    <property type="project" value="TreeGrafter"/>
</dbReference>
<evidence type="ECO:0000256" key="3">
    <source>
        <dbReference type="ARBA" id="ARBA00010617"/>
    </source>
</evidence>
<evidence type="ECO:0000256" key="5">
    <source>
        <dbReference type="ARBA" id="ARBA00022723"/>
    </source>
</evidence>
<evidence type="ECO:0000256" key="8">
    <source>
        <dbReference type="PIRSR" id="PIRSR602401-1"/>
    </source>
</evidence>
<dbReference type="PANTHER" id="PTHR24300">
    <property type="entry name" value="CYTOCHROME P450 508A4-RELATED"/>
    <property type="match status" value="1"/>
</dbReference>
<keyword evidence="9" id="KW-0560">Oxidoreductase</keyword>
<keyword evidence="4 8" id="KW-0349">Heme</keyword>
<dbReference type="InterPro" id="IPR017972">
    <property type="entry name" value="Cyt_P450_CS"/>
</dbReference>
<comment type="caution">
    <text evidence="10">The sequence shown here is derived from an EMBL/GenBank/DDBJ whole genome shotgun (WGS) entry which is preliminary data.</text>
</comment>
<evidence type="ECO:0000313" key="10">
    <source>
        <dbReference type="EMBL" id="KAB0340253.1"/>
    </source>
</evidence>
<comment type="cofactor">
    <cofactor evidence="1 8">
        <name>heme</name>
        <dbReference type="ChEBI" id="CHEBI:30413"/>
    </cofactor>
</comment>
<evidence type="ECO:0000313" key="11">
    <source>
        <dbReference type="Proteomes" id="UP000326062"/>
    </source>
</evidence>
<dbReference type="GO" id="GO:0008392">
    <property type="term" value="F:arachidonate epoxygenase activity"/>
    <property type="evidence" value="ECO:0007669"/>
    <property type="project" value="TreeGrafter"/>
</dbReference>
<comment type="similarity">
    <text evidence="3 9">Belongs to the cytochrome P450 family.</text>
</comment>
<dbReference type="Proteomes" id="UP000326062">
    <property type="component" value="Unassembled WGS sequence"/>
</dbReference>
<sequence length="113" mass="12703">LPQGTEVYPILSSALHDSHYFEKPDDFNPNHFLDAKGMVKKNDAFMPFSIGKRICLGEGIARTKLFLFFTTILQNFSVATPWPLTTLTLLPGRVGVGRVPPSYQIQFLPHQRG</sequence>
<keyword evidence="9" id="KW-0503">Monooxygenase</keyword>
<dbReference type="PRINTS" id="PR00463">
    <property type="entry name" value="EP450I"/>
</dbReference>
<dbReference type="GO" id="GO:0016020">
    <property type="term" value="C:membrane"/>
    <property type="evidence" value="ECO:0007669"/>
    <property type="project" value="UniProtKB-SubCell"/>
</dbReference>
<evidence type="ECO:0000256" key="9">
    <source>
        <dbReference type="RuleBase" id="RU000461"/>
    </source>
</evidence>
<dbReference type="PROSITE" id="PS00086">
    <property type="entry name" value="CYTOCHROME_P450"/>
    <property type="match status" value="1"/>
</dbReference>
<dbReference type="GO" id="GO:0020037">
    <property type="term" value="F:heme binding"/>
    <property type="evidence" value="ECO:0007669"/>
    <property type="project" value="InterPro"/>
</dbReference>